<dbReference type="CDD" id="cd03587">
    <property type="entry name" value="SOCS"/>
    <property type="match status" value="1"/>
</dbReference>
<gene>
    <name evidence="4" type="ORF">CGI_10011848</name>
</gene>
<dbReference type="Pfam" id="PF13637">
    <property type="entry name" value="Ank_4"/>
    <property type="match status" value="2"/>
</dbReference>
<dbReference type="SUPFAM" id="SSF48403">
    <property type="entry name" value="Ankyrin repeat"/>
    <property type="match status" value="3"/>
</dbReference>
<dbReference type="Gene3D" id="1.25.40.20">
    <property type="entry name" value="Ankyrin repeat-containing domain"/>
    <property type="match status" value="4"/>
</dbReference>
<dbReference type="PROSITE" id="PS50088">
    <property type="entry name" value="ANK_REPEAT"/>
    <property type="match status" value="11"/>
</dbReference>
<feature type="compositionally biased region" description="Basic and acidic residues" evidence="3">
    <location>
        <begin position="7"/>
        <end position="24"/>
    </location>
</feature>
<dbReference type="AlphaFoldDB" id="K1QD03"/>
<dbReference type="PROSITE" id="PS50225">
    <property type="entry name" value="SOCS"/>
    <property type="match status" value="1"/>
</dbReference>
<name>K1QD03_MAGGI</name>
<keyword evidence="1" id="KW-0677">Repeat</keyword>
<evidence type="ECO:0000313" key="4">
    <source>
        <dbReference type="EMBL" id="EKC28974.1"/>
    </source>
</evidence>
<dbReference type="SUPFAM" id="SSF158235">
    <property type="entry name" value="SOCS box-like"/>
    <property type="match status" value="1"/>
</dbReference>
<dbReference type="PROSITE" id="PS50297">
    <property type="entry name" value="ANK_REP_REGION"/>
    <property type="match status" value="8"/>
</dbReference>
<dbReference type="SMART" id="SM00969">
    <property type="entry name" value="SOCS_box"/>
    <property type="match status" value="1"/>
</dbReference>
<dbReference type="Pfam" id="PF12796">
    <property type="entry name" value="Ank_2"/>
    <property type="match status" value="3"/>
</dbReference>
<dbReference type="PANTHER" id="PTHR24161">
    <property type="entry name" value="ANK_REP_REGION DOMAIN-CONTAINING PROTEIN-RELATED"/>
    <property type="match status" value="1"/>
</dbReference>
<dbReference type="Pfam" id="PF07525">
    <property type="entry name" value="SOCS_box"/>
    <property type="match status" value="1"/>
</dbReference>
<dbReference type="GO" id="GO:0035556">
    <property type="term" value="P:intracellular signal transduction"/>
    <property type="evidence" value="ECO:0007669"/>
    <property type="project" value="InterPro"/>
</dbReference>
<evidence type="ECO:0000256" key="1">
    <source>
        <dbReference type="ARBA" id="ARBA00022737"/>
    </source>
</evidence>
<dbReference type="EMBL" id="JH817687">
    <property type="protein sequence ID" value="EKC28974.1"/>
    <property type="molecule type" value="Genomic_DNA"/>
</dbReference>
<dbReference type="InterPro" id="IPR001496">
    <property type="entry name" value="SOCS_box"/>
</dbReference>
<dbReference type="PRINTS" id="PR01415">
    <property type="entry name" value="ANKYRIN"/>
</dbReference>
<dbReference type="SMART" id="SM00248">
    <property type="entry name" value="ANK"/>
    <property type="match status" value="16"/>
</dbReference>
<dbReference type="Pfam" id="PF00023">
    <property type="entry name" value="Ank"/>
    <property type="match status" value="2"/>
</dbReference>
<dbReference type="PANTHER" id="PTHR24161:SF85">
    <property type="entry name" value="PALMITOYLTRANSFERASE HIP14"/>
    <property type="match status" value="1"/>
</dbReference>
<dbReference type="Gene3D" id="1.10.750.20">
    <property type="entry name" value="SOCS box"/>
    <property type="match status" value="1"/>
</dbReference>
<dbReference type="InterPro" id="IPR036770">
    <property type="entry name" value="Ankyrin_rpt-contain_sf"/>
</dbReference>
<reference evidence="4" key="1">
    <citation type="journal article" date="2012" name="Nature">
        <title>The oyster genome reveals stress adaptation and complexity of shell formation.</title>
        <authorList>
            <person name="Zhang G."/>
            <person name="Fang X."/>
            <person name="Guo X."/>
            <person name="Li L."/>
            <person name="Luo R."/>
            <person name="Xu F."/>
            <person name="Yang P."/>
            <person name="Zhang L."/>
            <person name="Wang X."/>
            <person name="Qi H."/>
            <person name="Xiong Z."/>
            <person name="Que H."/>
            <person name="Xie Y."/>
            <person name="Holland P.W."/>
            <person name="Paps J."/>
            <person name="Zhu Y."/>
            <person name="Wu F."/>
            <person name="Chen Y."/>
            <person name="Wang J."/>
            <person name="Peng C."/>
            <person name="Meng J."/>
            <person name="Yang L."/>
            <person name="Liu J."/>
            <person name="Wen B."/>
            <person name="Zhang N."/>
            <person name="Huang Z."/>
            <person name="Zhu Q."/>
            <person name="Feng Y."/>
            <person name="Mount A."/>
            <person name="Hedgecock D."/>
            <person name="Xu Z."/>
            <person name="Liu Y."/>
            <person name="Domazet-Loso T."/>
            <person name="Du Y."/>
            <person name="Sun X."/>
            <person name="Zhang S."/>
            <person name="Liu B."/>
            <person name="Cheng P."/>
            <person name="Jiang X."/>
            <person name="Li J."/>
            <person name="Fan D."/>
            <person name="Wang W."/>
            <person name="Fu W."/>
            <person name="Wang T."/>
            <person name="Wang B."/>
            <person name="Zhang J."/>
            <person name="Peng Z."/>
            <person name="Li Y."/>
            <person name="Li N."/>
            <person name="Wang J."/>
            <person name="Chen M."/>
            <person name="He Y."/>
            <person name="Tan F."/>
            <person name="Song X."/>
            <person name="Zheng Q."/>
            <person name="Huang R."/>
            <person name="Yang H."/>
            <person name="Du X."/>
            <person name="Chen L."/>
            <person name="Yang M."/>
            <person name="Gaffney P.M."/>
            <person name="Wang S."/>
            <person name="Luo L."/>
            <person name="She Z."/>
            <person name="Ming Y."/>
            <person name="Huang W."/>
            <person name="Zhang S."/>
            <person name="Huang B."/>
            <person name="Zhang Y."/>
            <person name="Qu T."/>
            <person name="Ni P."/>
            <person name="Miao G."/>
            <person name="Wang J."/>
            <person name="Wang Q."/>
            <person name="Steinberg C.E."/>
            <person name="Wang H."/>
            <person name="Li N."/>
            <person name="Qian L."/>
            <person name="Zhang G."/>
            <person name="Li Y."/>
            <person name="Yang H."/>
            <person name="Liu X."/>
            <person name="Wang J."/>
            <person name="Yin Y."/>
            <person name="Wang J."/>
        </authorList>
    </citation>
    <scope>NUCLEOTIDE SEQUENCE [LARGE SCALE GENOMIC DNA]</scope>
    <source>
        <strain evidence="4">05x7-T-G4-1.051#20</strain>
    </source>
</reference>
<keyword evidence="2" id="KW-0040">ANK repeat</keyword>
<dbReference type="InterPro" id="IPR002110">
    <property type="entry name" value="Ankyrin_rpt"/>
</dbReference>
<sequence length="688" mass="76731">MAEEEELRIRDRSQDKSRSGFEKREKRRRIRKLQDAIIQKDRVKIQELLEEDFEVDFQYRGQTALQLAVKEGEYEICQKLVEKGADVNVCDAQKNSVLNTACWKGHTDIVKLLVRSGAQLNAQNDHESTPLFTAAYKGYFDIVSVLVEACCDLDLQNVHGQSPLHAAVKNEHISCVHRLVDGGCNINFIDTDFKSPLMVASELGLTEVAKILLEKGASVNLKDRTGETAVLLAAAQGHSDIIKELAYHKADVDMATTNGRVPLIEAIIGSHWKTATALIQAAADVNRKDKQQQAPIHAAIRQVSSVFGREFDQQAMAIVKELINRGADINKQDSQGWTALYQSAFAGNLELSTLLLDQKADVSITTTSGDSVLHAGVYGNNATIVDHLIAAGCDVNKVNKKGEHPLFSAILSRVDIKIVRALIEAGSNLDLKEKTVQLTSLHEAIIQHYTEAALLLIESGCDINARNGKEQTPLYTACEKGNTQVVERLLSLPEVNTRGAKVSTIPIHVATANNFSHIVQQLIDVNCDFHVMNEKGMTPIMVATNENSTRVAKVLIKNGCDLESHCREKKLMVCCVLYQDSHPHFDLEPLFLALTHKNIELIKLYLMCYRKIPVKFPRSLQEICRCHIRECVKQPFLKNVPKLPVAKKIMDFITMEDILSLSSEAEEEEELRHAGKFTFVGRKMPYEL</sequence>
<accession>K1QD03</accession>
<proteinExistence type="predicted"/>
<evidence type="ECO:0000256" key="3">
    <source>
        <dbReference type="SAM" id="MobiDB-lite"/>
    </source>
</evidence>
<dbReference type="InterPro" id="IPR036036">
    <property type="entry name" value="SOCS_box-like_dom_sf"/>
</dbReference>
<organism evidence="4">
    <name type="scientific">Magallana gigas</name>
    <name type="common">Pacific oyster</name>
    <name type="synonym">Crassostrea gigas</name>
    <dbReference type="NCBI Taxonomy" id="29159"/>
    <lineage>
        <taxon>Eukaryota</taxon>
        <taxon>Metazoa</taxon>
        <taxon>Spiralia</taxon>
        <taxon>Lophotrochozoa</taxon>
        <taxon>Mollusca</taxon>
        <taxon>Bivalvia</taxon>
        <taxon>Autobranchia</taxon>
        <taxon>Pteriomorphia</taxon>
        <taxon>Ostreida</taxon>
        <taxon>Ostreoidea</taxon>
        <taxon>Ostreidae</taxon>
        <taxon>Magallana</taxon>
    </lineage>
</organism>
<dbReference type="HOGENOM" id="CLU_400235_0_0_1"/>
<feature type="region of interest" description="Disordered" evidence="3">
    <location>
        <begin position="1"/>
        <end position="25"/>
    </location>
</feature>
<evidence type="ECO:0000256" key="2">
    <source>
        <dbReference type="ARBA" id="ARBA00023043"/>
    </source>
</evidence>
<dbReference type="InParanoid" id="K1QD03"/>
<protein>
    <submittedName>
        <fullName evidence="4">Ankyrin repeat domain-containing protein 50</fullName>
    </submittedName>
</protein>